<keyword evidence="2" id="KW-1185">Reference proteome</keyword>
<evidence type="ECO:0000313" key="1">
    <source>
        <dbReference type="EMBL" id="CAE80091.1"/>
    </source>
</evidence>
<organism evidence="1 2">
    <name type="scientific">Bdellovibrio bacteriovorus (strain ATCC 15356 / DSM 50701 / NCIMB 9529 / HD100)</name>
    <dbReference type="NCBI Taxonomy" id="264462"/>
    <lineage>
        <taxon>Bacteria</taxon>
        <taxon>Pseudomonadati</taxon>
        <taxon>Bdellovibrionota</taxon>
        <taxon>Bdellovibrionia</taxon>
        <taxon>Bdellovibrionales</taxon>
        <taxon>Pseudobdellovibrionaceae</taxon>
        <taxon>Bdellovibrio</taxon>
    </lineage>
</organism>
<dbReference type="HOGENOM" id="CLU_2767521_0_0_7"/>
<dbReference type="EMBL" id="BX842652">
    <property type="protein sequence ID" value="CAE80091.1"/>
    <property type="molecule type" value="Genomic_DNA"/>
</dbReference>
<proteinExistence type="predicted"/>
<dbReference type="AlphaFoldDB" id="Q6MKW6"/>
<gene>
    <name evidence="1" type="ordered locus">Bd2261</name>
</gene>
<dbReference type="Proteomes" id="UP000008080">
    <property type="component" value="Chromosome"/>
</dbReference>
<evidence type="ECO:0000313" key="2">
    <source>
        <dbReference type="Proteomes" id="UP000008080"/>
    </source>
</evidence>
<name>Q6MKW6_BDEBA</name>
<reference evidence="1 2" key="1">
    <citation type="journal article" date="2004" name="Science">
        <title>A predator unmasked: life cycle of Bdellovibrio bacteriovorus from a genomic perspective.</title>
        <authorList>
            <person name="Rendulic S."/>
            <person name="Jagtap P."/>
            <person name="Rosinus A."/>
            <person name="Eppinger M."/>
            <person name="Baar C."/>
            <person name="Lanz C."/>
            <person name="Keller H."/>
            <person name="Lambert C."/>
            <person name="Evans K.J."/>
            <person name="Goesmann A."/>
            <person name="Meyer F."/>
            <person name="Sockett R.E."/>
            <person name="Schuster S.C."/>
        </authorList>
    </citation>
    <scope>NUCLEOTIDE SEQUENCE [LARGE SCALE GENOMIC DNA]</scope>
    <source>
        <strain evidence="2">ATCC 15356 / DSM 50701 / NCIMB 9529 / HD100</strain>
    </source>
</reference>
<protein>
    <submittedName>
        <fullName evidence="1">Uncharacterized protein</fullName>
    </submittedName>
</protein>
<dbReference type="KEGG" id="bba:Bd2261"/>
<sequence length="69" mass="7541">MGGSSGGWVSYEFCFSLVDANGFAVVEGFVFDVVGFVVGYDVFHCWGFWVVGTIVWGYAKINEPEAFPS</sequence>
<accession>Q6MKW6</accession>